<evidence type="ECO:0000256" key="1">
    <source>
        <dbReference type="SAM" id="Coils"/>
    </source>
</evidence>
<reference evidence="2 5" key="3">
    <citation type="journal article" date="2020" name="J. Nat. Prod.">
        <title>Genomics-Metabolomics Profiling Disclosed Marine Vibrio spartinae 3.6 as a Producer of a New Branched Side Chain Prodigiosin.</title>
        <authorList>
            <person name="Vitale G.A."/>
            <person name="Sciarretta M."/>
            <person name="Palma Esposito F."/>
            <person name="January G.G."/>
            <person name="Giaccio M."/>
            <person name="Bunk B."/>
            <person name="Sproer C."/>
            <person name="Bajerski F."/>
            <person name="Power D."/>
            <person name="Festa C."/>
            <person name="Monti M.C."/>
            <person name="D'Auria M.V."/>
            <person name="de Pascale D."/>
        </authorList>
    </citation>
    <scope>NUCLEOTIDE SEQUENCE [LARGE SCALE GENOMIC DNA]</scope>
    <source>
        <strain evidence="2 5">3.6</strain>
    </source>
</reference>
<protein>
    <submittedName>
        <fullName evidence="3">Uncharacterized protein</fullName>
    </submittedName>
</protein>
<evidence type="ECO:0000313" key="2">
    <source>
        <dbReference type="EMBL" id="QMV15447.1"/>
    </source>
</evidence>
<sequence>MPDQNIGQILQSFNNIESRIQEQNGMLRELTAKVKSLETQNQQLVQMVRQLQSQVSSPSPEQYGQSKAEFQETVTRSLRSIEDKSKKAIELIKANGGKKRAWP</sequence>
<dbReference type="Proteomes" id="UP000184774">
    <property type="component" value="Unassembled WGS sequence"/>
</dbReference>
<dbReference type="RefSeq" id="WP_074371903.1">
    <property type="nucleotide sequence ID" value="NZ_AP024907.1"/>
</dbReference>
<reference evidence="3 4" key="1">
    <citation type="submission" date="2016-12" db="EMBL/GenBank/DDBJ databases">
        <authorList>
            <person name="Song W.-J."/>
            <person name="Kurnit D.M."/>
        </authorList>
    </citation>
    <scope>NUCLEOTIDE SEQUENCE [LARGE SCALE GENOMIC DNA]</scope>
    <source>
        <strain evidence="3 4">CECT 9026</strain>
    </source>
</reference>
<feature type="coiled-coil region" evidence="1">
    <location>
        <begin position="13"/>
        <end position="54"/>
    </location>
</feature>
<organism evidence="3 4">
    <name type="scientific">Vibrio spartinae</name>
    <dbReference type="NCBI Taxonomy" id="1918945"/>
    <lineage>
        <taxon>Bacteria</taxon>
        <taxon>Pseudomonadati</taxon>
        <taxon>Pseudomonadota</taxon>
        <taxon>Gammaproteobacteria</taxon>
        <taxon>Vibrionales</taxon>
        <taxon>Vibrionaceae</taxon>
        <taxon>Vibrio</taxon>
    </lineage>
</organism>
<dbReference type="EMBL" id="FSSB01000007">
    <property type="protein sequence ID" value="SIO93315.1"/>
    <property type="molecule type" value="Genomic_DNA"/>
</dbReference>
<evidence type="ECO:0000313" key="4">
    <source>
        <dbReference type="Proteomes" id="UP000184774"/>
    </source>
</evidence>
<dbReference type="OrthoDB" id="5876102at2"/>
<dbReference type="AlphaFoldDB" id="A0A1N6M1L8"/>
<accession>A0A1N6M1L8</accession>
<gene>
    <name evidence="3" type="ORF">VSP9026_00974</name>
    <name evidence="2" type="ORF">Vspart_02754</name>
</gene>
<dbReference type="Gene3D" id="1.20.5.170">
    <property type="match status" value="1"/>
</dbReference>
<evidence type="ECO:0000313" key="3">
    <source>
        <dbReference type="EMBL" id="SIO93315.1"/>
    </source>
</evidence>
<proteinExistence type="predicted"/>
<reference evidence="2" key="2">
    <citation type="submission" date="2019-11" db="EMBL/GenBank/DDBJ databases">
        <authorList>
            <person name="January G."/>
            <person name="Bunk B."/>
        </authorList>
    </citation>
    <scope>NUCLEOTIDE SEQUENCE</scope>
    <source>
        <strain evidence="2">3.6</strain>
    </source>
</reference>
<evidence type="ECO:0000313" key="5">
    <source>
        <dbReference type="Proteomes" id="UP000515264"/>
    </source>
</evidence>
<dbReference type="Proteomes" id="UP000515264">
    <property type="component" value="Chromosome 1"/>
</dbReference>
<dbReference type="EMBL" id="CP046268">
    <property type="protein sequence ID" value="QMV15447.1"/>
    <property type="molecule type" value="Genomic_DNA"/>
</dbReference>
<name>A0A1N6M1L8_9VIBR</name>
<keyword evidence="1" id="KW-0175">Coiled coil</keyword>
<keyword evidence="5" id="KW-1185">Reference proteome</keyword>